<keyword evidence="3" id="KW-0520">NAD</keyword>
<dbReference type="PROSITE" id="PS00671">
    <property type="entry name" value="D_2_HYDROXYACID_DH_3"/>
    <property type="match status" value="1"/>
</dbReference>
<dbReference type="Proteomes" id="UP001523392">
    <property type="component" value="Unassembled WGS sequence"/>
</dbReference>
<dbReference type="SUPFAM" id="SSF51735">
    <property type="entry name" value="NAD(P)-binding Rossmann-fold domains"/>
    <property type="match status" value="1"/>
</dbReference>
<dbReference type="SUPFAM" id="SSF52283">
    <property type="entry name" value="Formate/glycerate dehydrogenase catalytic domain-like"/>
    <property type="match status" value="1"/>
</dbReference>
<reference evidence="7 8" key="1">
    <citation type="submission" date="2021-12" db="EMBL/GenBank/DDBJ databases">
        <title>Siccirubricoccus leaddurans sp. nov., a high concentration Zn2+ tolerance bacterium.</title>
        <authorList>
            <person name="Cao Y."/>
        </authorList>
    </citation>
    <scope>NUCLEOTIDE SEQUENCE [LARGE SCALE GENOMIC DNA]</scope>
    <source>
        <strain evidence="7 8">KC 17139</strain>
    </source>
</reference>
<feature type="domain" description="D-isomer specific 2-hydroxyacid dehydrogenase catalytic" evidence="5">
    <location>
        <begin position="38"/>
        <end position="318"/>
    </location>
</feature>
<dbReference type="Pfam" id="PF02826">
    <property type="entry name" value="2-Hacid_dh_C"/>
    <property type="match status" value="1"/>
</dbReference>
<dbReference type="InterPro" id="IPR036291">
    <property type="entry name" value="NAD(P)-bd_dom_sf"/>
</dbReference>
<organism evidence="7 8">
    <name type="scientific">Siccirubricoccus soli</name>
    <dbReference type="NCBI Taxonomy" id="2899147"/>
    <lineage>
        <taxon>Bacteria</taxon>
        <taxon>Pseudomonadati</taxon>
        <taxon>Pseudomonadota</taxon>
        <taxon>Alphaproteobacteria</taxon>
        <taxon>Acetobacterales</taxon>
        <taxon>Roseomonadaceae</taxon>
        <taxon>Siccirubricoccus</taxon>
    </lineage>
</organism>
<protein>
    <submittedName>
        <fullName evidence="7">2-hydroxyacid dehydrogenase</fullName>
    </submittedName>
</protein>
<dbReference type="InterPro" id="IPR029753">
    <property type="entry name" value="D-isomer_DH_CS"/>
</dbReference>
<comment type="similarity">
    <text evidence="1 4">Belongs to the D-isomer specific 2-hydroxyacid dehydrogenase family.</text>
</comment>
<name>A0ABT1DED4_9PROT</name>
<dbReference type="InterPro" id="IPR029752">
    <property type="entry name" value="D-isomer_DH_CS1"/>
</dbReference>
<dbReference type="InterPro" id="IPR050418">
    <property type="entry name" value="D-iso_2-hydroxyacid_DH_PdxB"/>
</dbReference>
<dbReference type="RefSeq" id="WP_252956642.1">
    <property type="nucleotide sequence ID" value="NZ_JAFIRR010000265.1"/>
</dbReference>
<evidence type="ECO:0000259" key="6">
    <source>
        <dbReference type="Pfam" id="PF02826"/>
    </source>
</evidence>
<keyword evidence="2 4" id="KW-0560">Oxidoreductase</keyword>
<dbReference type="CDD" id="cd12175">
    <property type="entry name" value="2-Hacid_dh_11"/>
    <property type="match status" value="1"/>
</dbReference>
<dbReference type="InterPro" id="IPR006140">
    <property type="entry name" value="D-isomer_DH_NAD-bd"/>
</dbReference>
<dbReference type="Gene3D" id="3.40.50.720">
    <property type="entry name" value="NAD(P)-binding Rossmann-like Domain"/>
    <property type="match status" value="2"/>
</dbReference>
<evidence type="ECO:0000313" key="7">
    <source>
        <dbReference type="EMBL" id="MCO6419972.1"/>
    </source>
</evidence>
<evidence type="ECO:0000256" key="3">
    <source>
        <dbReference type="ARBA" id="ARBA00023027"/>
    </source>
</evidence>
<comment type="caution">
    <text evidence="7">The sequence shown here is derived from an EMBL/GenBank/DDBJ whole genome shotgun (WGS) entry which is preliminary data.</text>
</comment>
<gene>
    <name evidence="7" type="ORF">JYK14_27975</name>
</gene>
<dbReference type="InterPro" id="IPR006139">
    <property type="entry name" value="D-isomer_2_OHA_DH_cat_dom"/>
</dbReference>
<sequence>MAQPRILMMDSPLSAADLARSMAPAGLELVIAPLGSPEFKAALPGADFLVGFGNKAVDAGFYAQAPKLKLFQLLSAGYDTVDIEAARAAGVPVCNNGGANSTAVAEHAMLLMLATCRRLVWQHENVAAGRWRGNDPSQVKLYELRDKVLGIVGLGAIGKKVARLANAFGMTVHYYDIKRVSEAEEDALSVRFKLLNEILRNADIVSLHVPLTPASRHMIGAAELKLMKPTSYIINTCRGPVIDEAALTEALAEGRIAGAGLDVFDQEPPPADNPLFRLPNVTLTPHFAGPTWDNQQARFRNAFDNCQRVARGEAPLWVIPELQG</sequence>
<accession>A0ABT1DED4</accession>
<evidence type="ECO:0000256" key="2">
    <source>
        <dbReference type="ARBA" id="ARBA00023002"/>
    </source>
</evidence>
<dbReference type="EMBL" id="JAFIRR010000265">
    <property type="protein sequence ID" value="MCO6419972.1"/>
    <property type="molecule type" value="Genomic_DNA"/>
</dbReference>
<dbReference type="PROSITE" id="PS00065">
    <property type="entry name" value="D_2_HYDROXYACID_DH_1"/>
    <property type="match status" value="1"/>
</dbReference>
<dbReference type="Pfam" id="PF00389">
    <property type="entry name" value="2-Hacid_dh"/>
    <property type="match status" value="1"/>
</dbReference>
<keyword evidence="8" id="KW-1185">Reference proteome</keyword>
<evidence type="ECO:0000259" key="5">
    <source>
        <dbReference type="Pfam" id="PF00389"/>
    </source>
</evidence>
<dbReference type="PANTHER" id="PTHR43761">
    <property type="entry name" value="D-ISOMER SPECIFIC 2-HYDROXYACID DEHYDROGENASE FAMILY PROTEIN (AFU_ORTHOLOGUE AFUA_1G13630)"/>
    <property type="match status" value="1"/>
</dbReference>
<feature type="domain" description="D-isomer specific 2-hydroxyacid dehydrogenase NAD-binding" evidence="6">
    <location>
        <begin position="110"/>
        <end position="288"/>
    </location>
</feature>
<evidence type="ECO:0000313" key="8">
    <source>
        <dbReference type="Proteomes" id="UP001523392"/>
    </source>
</evidence>
<proteinExistence type="inferred from homology"/>
<evidence type="ECO:0000256" key="1">
    <source>
        <dbReference type="ARBA" id="ARBA00005854"/>
    </source>
</evidence>
<evidence type="ECO:0000256" key="4">
    <source>
        <dbReference type="RuleBase" id="RU003719"/>
    </source>
</evidence>
<dbReference type="PANTHER" id="PTHR43761:SF1">
    <property type="entry name" value="D-ISOMER SPECIFIC 2-HYDROXYACID DEHYDROGENASE CATALYTIC DOMAIN-CONTAINING PROTEIN-RELATED"/>
    <property type="match status" value="1"/>
</dbReference>
<dbReference type="PROSITE" id="PS00670">
    <property type="entry name" value="D_2_HYDROXYACID_DH_2"/>
    <property type="match status" value="1"/>
</dbReference>